<dbReference type="GO" id="GO:0043138">
    <property type="term" value="F:3'-5' DNA helicase activity"/>
    <property type="evidence" value="ECO:0007669"/>
    <property type="project" value="UniProtKB-EC"/>
</dbReference>
<dbReference type="SUPFAM" id="SSF52540">
    <property type="entry name" value="P-loop containing nucleoside triphosphate hydrolases"/>
    <property type="match status" value="1"/>
</dbReference>
<protein>
    <recommendedName>
        <fullName evidence="5">DNA 3'-5' helicase</fullName>
        <ecNumber evidence="5">5.6.2.4</ecNumber>
    </recommendedName>
</protein>
<dbReference type="GO" id="GO:0003677">
    <property type="term" value="F:DNA binding"/>
    <property type="evidence" value="ECO:0007669"/>
    <property type="project" value="UniProtKB-KW"/>
</dbReference>
<dbReference type="VEuPathDB" id="FungiDB:PTTG_04081"/>
<dbReference type="EC" id="5.6.2.4" evidence="5"/>
<dbReference type="GO" id="GO:0005737">
    <property type="term" value="C:cytoplasm"/>
    <property type="evidence" value="ECO:0007669"/>
    <property type="project" value="TreeGrafter"/>
</dbReference>
<reference evidence="7 8" key="3">
    <citation type="journal article" date="2017" name="G3 (Bethesda)">
        <title>Comparative analysis highlights variable genome content of wheat rusts and divergence of the mating loci.</title>
        <authorList>
            <person name="Cuomo C.A."/>
            <person name="Bakkeren G."/>
            <person name="Khalil H.B."/>
            <person name="Panwar V."/>
            <person name="Joly D."/>
            <person name="Linning R."/>
            <person name="Sakthikumar S."/>
            <person name="Song X."/>
            <person name="Adiconis X."/>
            <person name="Fan L."/>
            <person name="Goldberg J.M."/>
            <person name="Levin J.Z."/>
            <person name="Young S."/>
            <person name="Zeng Q."/>
            <person name="Anikster Y."/>
            <person name="Bruce M."/>
            <person name="Wang M."/>
            <person name="Yin C."/>
            <person name="McCallum B."/>
            <person name="Szabo L.J."/>
            <person name="Hulbert S."/>
            <person name="Chen X."/>
            <person name="Fellers J.P."/>
        </authorList>
    </citation>
    <scope>NUCLEOTIDE SEQUENCE</scope>
    <source>
        <strain evidence="8">Isolate 1-1 / race 1 (BBBD)</strain>
        <strain evidence="7">isolate 1-1 / race 1 (BBBD)</strain>
    </source>
</reference>
<keyword evidence="8" id="KW-1185">Reference proteome</keyword>
<dbReference type="GO" id="GO:0009378">
    <property type="term" value="F:four-way junction helicase activity"/>
    <property type="evidence" value="ECO:0007669"/>
    <property type="project" value="TreeGrafter"/>
</dbReference>
<proteinExistence type="inferred from homology"/>
<comment type="similarity">
    <text evidence="1">Belongs to the helicase family. RecQ subfamily.</text>
</comment>
<dbReference type="PANTHER" id="PTHR13710:SF105">
    <property type="entry name" value="ATP-DEPENDENT DNA HELICASE Q1"/>
    <property type="match status" value="1"/>
</dbReference>
<dbReference type="Gene3D" id="3.40.50.300">
    <property type="entry name" value="P-loop containing nucleotide triphosphate hydrolases"/>
    <property type="match status" value="2"/>
</dbReference>
<reference evidence="6" key="1">
    <citation type="submission" date="2009-11" db="EMBL/GenBank/DDBJ databases">
        <authorList>
            <consortium name="The Broad Institute Genome Sequencing Platform"/>
            <person name="Ward D."/>
            <person name="Feldgarden M."/>
            <person name="Earl A."/>
            <person name="Young S.K."/>
            <person name="Zeng Q."/>
            <person name="Koehrsen M."/>
            <person name="Alvarado L."/>
            <person name="Berlin A."/>
            <person name="Bochicchio J."/>
            <person name="Borenstein D."/>
            <person name="Chapman S.B."/>
            <person name="Chen Z."/>
            <person name="Engels R."/>
            <person name="Freedman E."/>
            <person name="Gellesch M."/>
            <person name="Goldberg J."/>
            <person name="Griggs A."/>
            <person name="Gujja S."/>
            <person name="Heilman E."/>
            <person name="Heiman D."/>
            <person name="Hepburn T."/>
            <person name="Howarth C."/>
            <person name="Jen D."/>
            <person name="Larson L."/>
            <person name="Lewis B."/>
            <person name="Mehta T."/>
            <person name="Park D."/>
            <person name="Pearson M."/>
            <person name="Roberts A."/>
            <person name="Saif S."/>
            <person name="Shea T."/>
            <person name="Shenoy N."/>
            <person name="Sisk P."/>
            <person name="Stolte C."/>
            <person name="Sykes S."/>
            <person name="Thomson T."/>
            <person name="Walk T."/>
            <person name="White J."/>
            <person name="Yandava C."/>
            <person name="Izard J."/>
            <person name="Baranova O.V."/>
            <person name="Blanton J.M."/>
            <person name="Tanner A.C."/>
            <person name="Dewhirst F.E."/>
            <person name="Haas B."/>
            <person name="Nusbaum C."/>
            <person name="Birren B."/>
        </authorList>
    </citation>
    <scope>NUCLEOTIDE SEQUENCE [LARGE SCALE GENOMIC DNA]</scope>
    <source>
        <strain evidence="6">1-1 BBBD Race 1</strain>
    </source>
</reference>
<keyword evidence="3" id="KW-0413">Isomerase</keyword>
<evidence type="ECO:0000313" key="6">
    <source>
        <dbReference type="EMBL" id="OAV91522.1"/>
    </source>
</evidence>
<dbReference type="GO" id="GO:0005694">
    <property type="term" value="C:chromosome"/>
    <property type="evidence" value="ECO:0007669"/>
    <property type="project" value="TreeGrafter"/>
</dbReference>
<dbReference type="AlphaFoldDB" id="A0A0C4ETF2"/>
<dbReference type="GO" id="GO:0000724">
    <property type="term" value="P:double-strand break repair via homologous recombination"/>
    <property type="evidence" value="ECO:0007669"/>
    <property type="project" value="TreeGrafter"/>
</dbReference>
<name>A0A0C4ETF2_PUCT1</name>
<dbReference type="OMA" id="VIRIAIC"/>
<sequence length="243" mass="26927">MTLNLETVKKIKRGLFSFIYLSPEVFLNSSLFTEIFFSNEFQDILLLIVVDEAHMIYLWGLVASKKSKTLIIFARHKDKAMFRPGYGNIGIRLMATNNVPLLLLLATCRPVAVSAITTSLMLKLTDINMINGELTRPEIRGKVPVISATMELGLGQNLKRVRCVVHMGHGDPASIVQMVGRCGSDGKAGLGLLFMKPTRKNGKNSAGDFEDGMVQNDDDRMDALAVTKVCIRIALTVDNKYVY</sequence>
<dbReference type="STRING" id="630390.A0A0C4ETF2"/>
<keyword evidence="2" id="KW-0238">DNA-binding</keyword>
<organism evidence="6">
    <name type="scientific">Puccinia triticina (isolate 1-1 / race 1 (BBBD))</name>
    <name type="common">Brown leaf rust fungus</name>
    <dbReference type="NCBI Taxonomy" id="630390"/>
    <lineage>
        <taxon>Eukaryota</taxon>
        <taxon>Fungi</taxon>
        <taxon>Dikarya</taxon>
        <taxon>Basidiomycota</taxon>
        <taxon>Pucciniomycotina</taxon>
        <taxon>Pucciniomycetes</taxon>
        <taxon>Pucciniales</taxon>
        <taxon>Pucciniaceae</taxon>
        <taxon>Puccinia</taxon>
    </lineage>
</organism>
<evidence type="ECO:0000313" key="8">
    <source>
        <dbReference type="Proteomes" id="UP000005240"/>
    </source>
</evidence>
<dbReference type="InterPro" id="IPR027417">
    <property type="entry name" value="P-loop_NTPase"/>
</dbReference>
<evidence type="ECO:0000256" key="4">
    <source>
        <dbReference type="ARBA" id="ARBA00034617"/>
    </source>
</evidence>
<gene>
    <name evidence="6" type="ORF">PTTG_04081</name>
</gene>
<dbReference type="EnsemblFungi" id="PTTG_04081-t43_1">
    <property type="protein sequence ID" value="PTTG_04081-t43_1-p1"/>
    <property type="gene ID" value="PTTG_04081"/>
</dbReference>
<comment type="catalytic activity">
    <reaction evidence="4">
        <text>Couples ATP hydrolysis with the unwinding of duplex DNA by translocating in the 3'-5' direction.</text>
        <dbReference type="EC" id="5.6.2.4"/>
    </reaction>
</comment>
<accession>A0A0C4ETF2</accession>
<evidence type="ECO:0000256" key="3">
    <source>
        <dbReference type="ARBA" id="ARBA00023235"/>
    </source>
</evidence>
<evidence type="ECO:0000256" key="2">
    <source>
        <dbReference type="ARBA" id="ARBA00023125"/>
    </source>
</evidence>
<dbReference type="EMBL" id="ADAS02000079">
    <property type="protein sequence ID" value="OAV91522.1"/>
    <property type="molecule type" value="Genomic_DNA"/>
</dbReference>
<dbReference type="PANTHER" id="PTHR13710">
    <property type="entry name" value="DNA HELICASE RECQ FAMILY MEMBER"/>
    <property type="match status" value="1"/>
</dbReference>
<evidence type="ECO:0000313" key="7">
    <source>
        <dbReference type="EnsemblFungi" id="PTTG_04081-t43_1-p1"/>
    </source>
</evidence>
<evidence type="ECO:0000256" key="5">
    <source>
        <dbReference type="ARBA" id="ARBA00034808"/>
    </source>
</evidence>
<reference evidence="7" key="4">
    <citation type="submission" date="2025-05" db="UniProtKB">
        <authorList>
            <consortium name="EnsemblFungi"/>
        </authorList>
    </citation>
    <scope>IDENTIFICATION</scope>
    <source>
        <strain evidence="7">isolate 1-1 / race 1 (BBBD)</strain>
    </source>
</reference>
<dbReference type="OrthoDB" id="3260945at2759"/>
<reference evidence="6" key="2">
    <citation type="submission" date="2016-05" db="EMBL/GenBank/DDBJ databases">
        <title>Comparative analysis highlights variable genome content of wheat rusts and divergence of the mating loci.</title>
        <authorList>
            <person name="Cuomo C.A."/>
            <person name="Bakkeren G."/>
            <person name="Szabo L."/>
            <person name="Khalil H."/>
            <person name="Joly D."/>
            <person name="Goldberg J."/>
            <person name="Young S."/>
            <person name="Zeng Q."/>
            <person name="Fellers J."/>
        </authorList>
    </citation>
    <scope>NUCLEOTIDE SEQUENCE [LARGE SCALE GENOMIC DNA]</scope>
    <source>
        <strain evidence="6">1-1 BBBD Race 1</strain>
    </source>
</reference>
<dbReference type="Proteomes" id="UP000005240">
    <property type="component" value="Unassembled WGS sequence"/>
</dbReference>
<evidence type="ECO:0000256" key="1">
    <source>
        <dbReference type="ARBA" id="ARBA00005446"/>
    </source>
</evidence>